<proteinExistence type="predicted"/>
<dbReference type="RefSeq" id="XP_022579091.1">
    <property type="nucleotide sequence ID" value="XM_022727172.1"/>
</dbReference>
<dbReference type="EMBL" id="KV878347">
    <property type="protein sequence ID" value="OJJ44581.1"/>
    <property type="molecule type" value="Genomic_DNA"/>
</dbReference>
<gene>
    <name evidence="3" type="ORF">ASPZODRAFT_18159</name>
</gene>
<organism evidence="3 4">
    <name type="scientific">Penicilliopsis zonata CBS 506.65</name>
    <dbReference type="NCBI Taxonomy" id="1073090"/>
    <lineage>
        <taxon>Eukaryota</taxon>
        <taxon>Fungi</taxon>
        <taxon>Dikarya</taxon>
        <taxon>Ascomycota</taxon>
        <taxon>Pezizomycotina</taxon>
        <taxon>Eurotiomycetes</taxon>
        <taxon>Eurotiomycetidae</taxon>
        <taxon>Eurotiales</taxon>
        <taxon>Aspergillaceae</taxon>
        <taxon>Penicilliopsis</taxon>
    </lineage>
</organism>
<dbReference type="AlphaFoldDB" id="A0A1L9SBM7"/>
<keyword evidence="4" id="KW-1185">Reference proteome</keyword>
<keyword evidence="1" id="KW-0175">Coiled coil</keyword>
<feature type="compositionally biased region" description="Basic and acidic residues" evidence="2">
    <location>
        <begin position="398"/>
        <end position="409"/>
    </location>
</feature>
<accession>A0A1L9SBM7</accession>
<reference evidence="4" key="1">
    <citation type="journal article" date="2017" name="Genome Biol.">
        <title>Comparative genomics reveals high biological diversity and specific adaptations in the industrially and medically important fungal genus Aspergillus.</title>
        <authorList>
            <person name="de Vries R.P."/>
            <person name="Riley R."/>
            <person name="Wiebenga A."/>
            <person name="Aguilar-Osorio G."/>
            <person name="Amillis S."/>
            <person name="Uchima C.A."/>
            <person name="Anderluh G."/>
            <person name="Asadollahi M."/>
            <person name="Askin M."/>
            <person name="Barry K."/>
            <person name="Battaglia E."/>
            <person name="Bayram O."/>
            <person name="Benocci T."/>
            <person name="Braus-Stromeyer S.A."/>
            <person name="Caldana C."/>
            <person name="Canovas D."/>
            <person name="Cerqueira G.C."/>
            <person name="Chen F."/>
            <person name="Chen W."/>
            <person name="Choi C."/>
            <person name="Clum A."/>
            <person name="Dos Santos R.A."/>
            <person name="Damasio A.R."/>
            <person name="Diallinas G."/>
            <person name="Emri T."/>
            <person name="Fekete E."/>
            <person name="Flipphi M."/>
            <person name="Freyberg S."/>
            <person name="Gallo A."/>
            <person name="Gournas C."/>
            <person name="Habgood R."/>
            <person name="Hainaut M."/>
            <person name="Harispe M.L."/>
            <person name="Henrissat B."/>
            <person name="Hilden K.S."/>
            <person name="Hope R."/>
            <person name="Hossain A."/>
            <person name="Karabika E."/>
            <person name="Karaffa L."/>
            <person name="Karanyi Z."/>
            <person name="Krasevec N."/>
            <person name="Kuo A."/>
            <person name="Kusch H."/>
            <person name="LaButti K."/>
            <person name="Lagendijk E.L."/>
            <person name="Lapidus A."/>
            <person name="Levasseur A."/>
            <person name="Lindquist E."/>
            <person name="Lipzen A."/>
            <person name="Logrieco A.F."/>
            <person name="MacCabe A."/>
            <person name="Maekelae M.R."/>
            <person name="Malavazi I."/>
            <person name="Melin P."/>
            <person name="Meyer V."/>
            <person name="Mielnichuk N."/>
            <person name="Miskei M."/>
            <person name="Molnar A.P."/>
            <person name="Mule G."/>
            <person name="Ngan C.Y."/>
            <person name="Orejas M."/>
            <person name="Orosz E."/>
            <person name="Ouedraogo J.P."/>
            <person name="Overkamp K.M."/>
            <person name="Park H.-S."/>
            <person name="Perrone G."/>
            <person name="Piumi F."/>
            <person name="Punt P.J."/>
            <person name="Ram A.F."/>
            <person name="Ramon A."/>
            <person name="Rauscher S."/>
            <person name="Record E."/>
            <person name="Riano-Pachon D.M."/>
            <person name="Robert V."/>
            <person name="Roehrig J."/>
            <person name="Ruller R."/>
            <person name="Salamov A."/>
            <person name="Salih N.S."/>
            <person name="Samson R.A."/>
            <person name="Sandor E."/>
            <person name="Sanguinetti M."/>
            <person name="Schuetze T."/>
            <person name="Sepcic K."/>
            <person name="Shelest E."/>
            <person name="Sherlock G."/>
            <person name="Sophianopoulou V."/>
            <person name="Squina F.M."/>
            <person name="Sun H."/>
            <person name="Susca A."/>
            <person name="Todd R.B."/>
            <person name="Tsang A."/>
            <person name="Unkles S.E."/>
            <person name="van de Wiele N."/>
            <person name="van Rossen-Uffink D."/>
            <person name="Oliveira J.V."/>
            <person name="Vesth T.C."/>
            <person name="Visser J."/>
            <person name="Yu J.-H."/>
            <person name="Zhou M."/>
            <person name="Andersen M.R."/>
            <person name="Archer D.B."/>
            <person name="Baker S.E."/>
            <person name="Benoit I."/>
            <person name="Brakhage A.A."/>
            <person name="Braus G.H."/>
            <person name="Fischer R."/>
            <person name="Frisvad J.C."/>
            <person name="Goldman G.H."/>
            <person name="Houbraken J."/>
            <person name="Oakley B."/>
            <person name="Pocsi I."/>
            <person name="Scazzocchio C."/>
            <person name="Seiboth B."/>
            <person name="vanKuyk P.A."/>
            <person name="Wortman J."/>
            <person name="Dyer P.S."/>
            <person name="Grigoriev I.V."/>
        </authorList>
    </citation>
    <scope>NUCLEOTIDE SEQUENCE [LARGE SCALE GENOMIC DNA]</scope>
    <source>
        <strain evidence="4">CBS 506.65</strain>
    </source>
</reference>
<evidence type="ECO:0000313" key="3">
    <source>
        <dbReference type="EMBL" id="OJJ44581.1"/>
    </source>
</evidence>
<feature type="coiled-coil region" evidence="1">
    <location>
        <begin position="163"/>
        <end position="197"/>
    </location>
</feature>
<dbReference type="VEuPathDB" id="FungiDB:ASPZODRAFT_18159"/>
<feature type="region of interest" description="Disordered" evidence="2">
    <location>
        <begin position="55"/>
        <end position="87"/>
    </location>
</feature>
<feature type="compositionally biased region" description="Polar residues" evidence="2">
    <location>
        <begin position="61"/>
        <end position="78"/>
    </location>
</feature>
<sequence>MSSLLPHRNKYGAPVPARGAPKPDDRLLYIDRQAKYIQRHLQTLIDAQSEGLLAGLGGQNPEESVSNGSLTPTSSERTGLQGPRTIPVRQPTRKKIGLRGAREGILRSMNELLSLREDEQDILSMRLDDREGALGEVDNLIGKRLGLQKSITDIQQSGEGQHTTELKQEARTLEAEIRELETKLLEMKVRHRQVLDEITVVENSVEANLSSYKASLALLDSNIRAYLQSPPVEPLTQNTKETTFYSLPPKRRTLEMAKEHWQAEHKRLHKRREEVGLEIEALDEGGNLWKQVINQVSSFEKRLRAEMYTLMRDQSDLVEADDTSRREKEDQAKKNIIKDLERTSHAVEEKLDHAEEKDWKLLICCIGAELEALREAREMLLGVFDRYEDDASTASKGKAPERQEHHESSETQSNPDPPADLLRDSGVRSHEVSRSEDEDDEPDPAWLLPET</sequence>
<dbReference type="OrthoDB" id="5342758at2759"/>
<evidence type="ECO:0000313" key="4">
    <source>
        <dbReference type="Proteomes" id="UP000184188"/>
    </source>
</evidence>
<evidence type="ECO:0000256" key="1">
    <source>
        <dbReference type="SAM" id="Coils"/>
    </source>
</evidence>
<name>A0A1L9SBM7_9EURO</name>
<feature type="compositionally biased region" description="Basic and acidic residues" evidence="2">
    <location>
        <begin position="421"/>
        <end position="435"/>
    </location>
</feature>
<evidence type="ECO:0000256" key="2">
    <source>
        <dbReference type="SAM" id="MobiDB-lite"/>
    </source>
</evidence>
<dbReference type="STRING" id="1073090.A0A1L9SBM7"/>
<protein>
    <recommendedName>
        <fullName evidence="5">Autophagy-related protein Atg28</fullName>
    </recommendedName>
</protein>
<feature type="region of interest" description="Disordered" evidence="2">
    <location>
        <begin position="392"/>
        <end position="451"/>
    </location>
</feature>
<evidence type="ECO:0008006" key="5">
    <source>
        <dbReference type="Google" id="ProtNLM"/>
    </source>
</evidence>
<feature type="region of interest" description="Disordered" evidence="2">
    <location>
        <begin position="1"/>
        <end position="24"/>
    </location>
</feature>
<dbReference type="Proteomes" id="UP000184188">
    <property type="component" value="Unassembled WGS sequence"/>
</dbReference>
<dbReference type="GeneID" id="34613636"/>